<accession>G3IH93</accession>
<name>G3IH93_CRIGR</name>
<dbReference type="EMBL" id="JH002739">
    <property type="protein sequence ID" value="EGW05433.1"/>
    <property type="molecule type" value="Genomic_DNA"/>
</dbReference>
<dbReference type="AlphaFoldDB" id="G3IH93"/>
<evidence type="ECO:0000313" key="2">
    <source>
        <dbReference type="Proteomes" id="UP000001075"/>
    </source>
</evidence>
<evidence type="ECO:0000313" key="1">
    <source>
        <dbReference type="EMBL" id="EGW05433.1"/>
    </source>
</evidence>
<reference evidence="2" key="1">
    <citation type="journal article" date="2011" name="Nat. Biotechnol.">
        <title>The genomic sequence of the Chinese hamster ovary (CHO)-K1 cell line.</title>
        <authorList>
            <person name="Xu X."/>
            <person name="Nagarajan H."/>
            <person name="Lewis N.E."/>
            <person name="Pan S."/>
            <person name="Cai Z."/>
            <person name="Liu X."/>
            <person name="Chen W."/>
            <person name="Xie M."/>
            <person name="Wang W."/>
            <person name="Hammond S."/>
            <person name="Andersen M.R."/>
            <person name="Neff N."/>
            <person name="Passarelli B."/>
            <person name="Koh W."/>
            <person name="Fan H.C."/>
            <person name="Wang J."/>
            <person name="Gui Y."/>
            <person name="Lee K.H."/>
            <person name="Betenbaugh M.J."/>
            <person name="Quake S.R."/>
            <person name="Famili I."/>
            <person name="Palsson B.O."/>
            <person name="Wang J."/>
        </authorList>
    </citation>
    <scope>NUCLEOTIDE SEQUENCE [LARGE SCALE GENOMIC DNA]</scope>
    <source>
        <strain evidence="2">CHO K1 cell line</strain>
    </source>
</reference>
<dbReference type="Proteomes" id="UP000001075">
    <property type="component" value="Unassembled WGS sequence"/>
</dbReference>
<proteinExistence type="predicted"/>
<sequence>MTSKGPNSHSFQEQTHFHTSCAAVGMNNEITGDPYTRAYNLADQALSSLASAMGHILLK</sequence>
<dbReference type="InParanoid" id="G3IH93"/>
<protein>
    <submittedName>
        <fullName evidence="1">Uncharacterized protein</fullName>
    </submittedName>
</protein>
<gene>
    <name evidence="1" type="ORF">I79_023181</name>
</gene>
<organism evidence="1 2">
    <name type="scientific">Cricetulus griseus</name>
    <name type="common">Chinese hamster</name>
    <name type="synonym">Cricetulus barabensis griseus</name>
    <dbReference type="NCBI Taxonomy" id="10029"/>
    <lineage>
        <taxon>Eukaryota</taxon>
        <taxon>Metazoa</taxon>
        <taxon>Chordata</taxon>
        <taxon>Craniata</taxon>
        <taxon>Vertebrata</taxon>
        <taxon>Euteleostomi</taxon>
        <taxon>Mammalia</taxon>
        <taxon>Eutheria</taxon>
        <taxon>Euarchontoglires</taxon>
        <taxon>Glires</taxon>
        <taxon>Rodentia</taxon>
        <taxon>Myomorpha</taxon>
        <taxon>Muroidea</taxon>
        <taxon>Cricetidae</taxon>
        <taxon>Cricetinae</taxon>
        <taxon>Cricetulus</taxon>
    </lineage>
</organism>